<evidence type="ECO:0000256" key="1">
    <source>
        <dbReference type="SAM" id="MobiDB-lite"/>
    </source>
</evidence>
<comment type="caution">
    <text evidence="3">The sequence shown here is derived from an EMBL/GenBank/DDBJ whole genome shotgun (WGS) entry which is preliminary data.</text>
</comment>
<accession>A0A9P5YXL7</accession>
<sequence>MALQTQTHTETSITDTPTATPPPPPPPPAHGPNTNFSAAGSPPLILAFLAVGLFSAAMIVVFGWRRFGYGRFTIGGLPRTPSMQHRSGESGKAPFVLPKKPKLWEAWNADEVTWAEVSGRSEEGREVGGYRDGQWANMMPLSASAVLSDARGDDSTRNTLRHAPDSSSPPAPLAADQLMHAFVGLRPFTRRRSPAQSEPITTETTPEKESYEPKSTRTSIAPSRTLQVGVAILLPSPEYPIYIRDRERTNHTGYPQEKTSPRRRKEPPDYSIGLYDCSWE</sequence>
<evidence type="ECO:0000313" key="3">
    <source>
        <dbReference type="EMBL" id="KAF9476953.1"/>
    </source>
</evidence>
<name>A0A9P5YXL7_9AGAR</name>
<feature type="region of interest" description="Disordered" evidence="1">
    <location>
        <begin position="148"/>
        <end position="173"/>
    </location>
</feature>
<keyword evidence="2" id="KW-1133">Transmembrane helix</keyword>
<organism evidence="3 4">
    <name type="scientific">Pholiota conissans</name>
    <dbReference type="NCBI Taxonomy" id="109636"/>
    <lineage>
        <taxon>Eukaryota</taxon>
        <taxon>Fungi</taxon>
        <taxon>Dikarya</taxon>
        <taxon>Basidiomycota</taxon>
        <taxon>Agaricomycotina</taxon>
        <taxon>Agaricomycetes</taxon>
        <taxon>Agaricomycetidae</taxon>
        <taxon>Agaricales</taxon>
        <taxon>Agaricineae</taxon>
        <taxon>Strophariaceae</taxon>
        <taxon>Pholiota</taxon>
    </lineage>
</organism>
<reference evidence="3" key="1">
    <citation type="submission" date="2020-11" db="EMBL/GenBank/DDBJ databases">
        <authorList>
            <consortium name="DOE Joint Genome Institute"/>
            <person name="Ahrendt S."/>
            <person name="Riley R."/>
            <person name="Andreopoulos W."/>
            <person name="Labutti K."/>
            <person name="Pangilinan J."/>
            <person name="Ruiz-Duenas F.J."/>
            <person name="Barrasa J.M."/>
            <person name="Sanchez-Garcia M."/>
            <person name="Camarero S."/>
            <person name="Miyauchi S."/>
            <person name="Serrano A."/>
            <person name="Linde D."/>
            <person name="Babiker R."/>
            <person name="Drula E."/>
            <person name="Ayuso-Fernandez I."/>
            <person name="Pacheco R."/>
            <person name="Padilla G."/>
            <person name="Ferreira P."/>
            <person name="Barriuso J."/>
            <person name="Kellner H."/>
            <person name="Castanera R."/>
            <person name="Alfaro M."/>
            <person name="Ramirez L."/>
            <person name="Pisabarro A.G."/>
            <person name="Kuo A."/>
            <person name="Tritt A."/>
            <person name="Lipzen A."/>
            <person name="He G."/>
            <person name="Yan M."/>
            <person name="Ng V."/>
            <person name="Cullen D."/>
            <person name="Martin F."/>
            <person name="Rosso M.-N."/>
            <person name="Henrissat B."/>
            <person name="Hibbett D."/>
            <person name="Martinez A.T."/>
            <person name="Grigoriev I.V."/>
        </authorList>
    </citation>
    <scope>NUCLEOTIDE SEQUENCE</scope>
    <source>
        <strain evidence="3">CIRM-BRFM 674</strain>
    </source>
</reference>
<dbReference type="EMBL" id="MU155276">
    <property type="protein sequence ID" value="KAF9476953.1"/>
    <property type="molecule type" value="Genomic_DNA"/>
</dbReference>
<dbReference type="OrthoDB" id="2972750at2759"/>
<feature type="transmembrane region" description="Helical" evidence="2">
    <location>
        <begin position="44"/>
        <end position="64"/>
    </location>
</feature>
<feature type="region of interest" description="Disordered" evidence="1">
    <location>
        <begin position="243"/>
        <end position="270"/>
    </location>
</feature>
<dbReference type="AlphaFoldDB" id="A0A9P5YXL7"/>
<feature type="compositionally biased region" description="Polar residues" evidence="1">
    <location>
        <begin position="1"/>
        <end position="15"/>
    </location>
</feature>
<gene>
    <name evidence="3" type="ORF">BDN70DRAFT_881731</name>
</gene>
<evidence type="ECO:0000256" key="2">
    <source>
        <dbReference type="SAM" id="Phobius"/>
    </source>
</evidence>
<keyword evidence="2" id="KW-0812">Transmembrane</keyword>
<keyword evidence="2" id="KW-0472">Membrane</keyword>
<proteinExistence type="predicted"/>
<feature type="compositionally biased region" description="Basic and acidic residues" evidence="1">
    <location>
        <begin position="205"/>
        <end position="215"/>
    </location>
</feature>
<protein>
    <submittedName>
        <fullName evidence="3">Uncharacterized protein</fullName>
    </submittedName>
</protein>
<feature type="compositionally biased region" description="Pro residues" evidence="1">
    <location>
        <begin position="19"/>
        <end position="30"/>
    </location>
</feature>
<evidence type="ECO:0000313" key="4">
    <source>
        <dbReference type="Proteomes" id="UP000807469"/>
    </source>
</evidence>
<feature type="region of interest" description="Disordered" evidence="1">
    <location>
        <begin position="1"/>
        <end position="36"/>
    </location>
</feature>
<feature type="region of interest" description="Disordered" evidence="1">
    <location>
        <begin position="188"/>
        <end position="219"/>
    </location>
</feature>
<keyword evidence="4" id="KW-1185">Reference proteome</keyword>
<dbReference type="Proteomes" id="UP000807469">
    <property type="component" value="Unassembled WGS sequence"/>
</dbReference>